<evidence type="ECO:0000313" key="12">
    <source>
        <dbReference type="Proteomes" id="UP000636891"/>
    </source>
</evidence>
<dbReference type="Gene3D" id="2.60.120.260">
    <property type="entry name" value="Galactose-binding domain-like"/>
    <property type="match status" value="1"/>
</dbReference>
<feature type="signal peptide" evidence="7">
    <location>
        <begin position="1"/>
        <end position="18"/>
    </location>
</feature>
<dbReference type="InterPro" id="IPR006104">
    <property type="entry name" value="Glyco_hydro_2_N"/>
</dbReference>
<dbReference type="Gene3D" id="2.60.40.10">
    <property type="entry name" value="Immunoglobulins"/>
    <property type="match status" value="1"/>
</dbReference>
<keyword evidence="12" id="KW-1185">Reference proteome</keyword>
<evidence type="ECO:0000256" key="6">
    <source>
        <dbReference type="SAM" id="MobiDB-lite"/>
    </source>
</evidence>
<keyword evidence="7" id="KW-0732">Signal</keyword>
<dbReference type="SUPFAM" id="SSF49303">
    <property type="entry name" value="beta-Galactosidase/glucuronidase domain"/>
    <property type="match status" value="1"/>
</dbReference>
<dbReference type="Pfam" id="PF02837">
    <property type="entry name" value="Glyco_hydro_2_N"/>
    <property type="match status" value="1"/>
</dbReference>
<comment type="similarity">
    <text evidence="2">Belongs to the glycosyl hydrolase 2 family.</text>
</comment>
<dbReference type="SUPFAM" id="SSF49785">
    <property type="entry name" value="Galactose-binding domain-like"/>
    <property type="match status" value="1"/>
</dbReference>
<dbReference type="EC" id="3.2.1.23" evidence="3"/>
<dbReference type="InterPro" id="IPR008979">
    <property type="entry name" value="Galactose-bd-like_sf"/>
</dbReference>
<dbReference type="InterPro" id="IPR006103">
    <property type="entry name" value="Glyco_hydro_2_cat"/>
</dbReference>
<dbReference type="Gene3D" id="3.20.20.80">
    <property type="entry name" value="Glycosidases"/>
    <property type="match status" value="1"/>
</dbReference>
<feature type="compositionally biased region" description="Basic residues" evidence="6">
    <location>
        <begin position="520"/>
        <end position="530"/>
    </location>
</feature>
<evidence type="ECO:0000259" key="9">
    <source>
        <dbReference type="Pfam" id="PF02836"/>
    </source>
</evidence>
<feature type="chain" id="PRO_5047523936" description="beta-galactosidase" evidence="7">
    <location>
        <begin position="19"/>
        <end position="530"/>
    </location>
</feature>
<accession>A0ABR7CNZ0</accession>
<proteinExistence type="inferred from homology"/>
<evidence type="ECO:0000256" key="1">
    <source>
        <dbReference type="ARBA" id="ARBA00001412"/>
    </source>
</evidence>
<sequence>MKKSVCLLAVCCAACSLAAQVPVWNNPSVGGEGKADSRPEFISYPTREAGETGDPANAPHYVSLAGKWRAIVSTTRQGGEPGFYKPAFTSTAWQEVDVPNTSVVQGLSPLEALTPPQLPAEIPLVQYRAVIDVPYLWLDRDMFIHVEGVGGAYTVYVNDRRIGYSDDSRTPTEFPISEAVTDGVNTIGIEVYGYSTGNWMETLLPQLQPGSLGGVYVYSQPKLRIEDFVIRTQSDTTKVHGWVDFAVVMSNSYRSAEKITFGYDIYSPTGKLLTYNLIDTEIPGNSTDTLACREVLENIWKSTAWSPERPSLYKLMLYTRRDGRITEYIPLKFGFNHAELRDGELWINDKKAELSAVDYDAAADAAATERQLKILKNQRVNTLCVSYPQPHWFYELCDRIGFYVIDQANINAGFRKDDRNVGGSVANDPAFLPQFIDRVAGMQGRSKNYTSVIALSMGGMSGNGYNMYKAYQWLKGADSLHHVTYRDVQGEWNSDFPFPQVRDAKTLLDAAPAPAARSKTAVKPKSAARR</sequence>
<dbReference type="EMBL" id="JACOOK010000004">
    <property type="protein sequence ID" value="MBC5617050.1"/>
    <property type="molecule type" value="Genomic_DNA"/>
</dbReference>
<comment type="catalytic activity">
    <reaction evidence="1">
        <text>Hydrolysis of terminal non-reducing beta-D-galactose residues in beta-D-galactosides.</text>
        <dbReference type="EC" id="3.2.1.23"/>
    </reaction>
</comment>
<dbReference type="Pfam" id="PF02836">
    <property type="entry name" value="Glyco_hydro_2_C"/>
    <property type="match status" value="1"/>
</dbReference>
<keyword evidence="4 11" id="KW-0378">Hydrolase</keyword>
<name>A0ABR7CNZ0_9BACT</name>
<dbReference type="InterPro" id="IPR050347">
    <property type="entry name" value="Bact_Beta-galactosidase"/>
</dbReference>
<feature type="domain" description="Glycoside hydrolase family 2 catalytic" evidence="9">
    <location>
        <begin position="339"/>
        <end position="489"/>
    </location>
</feature>
<dbReference type="Pfam" id="PF00703">
    <property type="entry name" value="Glyco_hydro_2"/>
    <property type="match status" value="1"/>
</dbReference>
<evidence type="ECO:0000259" key="8">
    <source>
        <dbReference type="Pfam" id="PF00703"/>
    </source>
</evidence>
<dbReference type="InterPro" id="IPR017853">
    <property type="entry name" value="GH"/>
</dbReference>
<dbReference type="RefSeq" id="WP_118456974.1">
    <property type="nucleotide sequence ID" value="NZ_JACOOK010000004.1"/>
</dbReference>
<evidence type="ECO:0000256" key="7">
    <source>
        <dbReference type="SAM" id="SignalP"/>
    </source>
</evidence>
<dbReference type="InterPro" id="IPR013783">
    <property type="entry name" value="Ig-like_fold"/>
</dbReference>
<feature type="domain" description="Glycosyl hydrolases family 2 sugar binding" evidence="10">
    <location>
        <begin position="112"/>
        <end position="201"/>
    </location>
</feature>
<feature type="domain" description="Glycoside hydrolase family 2 immunoglobulin-like beta-sandwich" evidence="8">
    <location>
        <begin position="224"/>
        <end position="335"/>
    </location>
</feature>
<dbReference type="PANTHER" id="PTHR46323:SF2">
    <property type="entry name" value="BETA-GALACTOSIDASE"/>
    <property type="match status" value="1"/>
</dbReference>
<reference evidence="11 12" key="1">
    <citation type="submission" date="2020-08" db="EMBL/GenBank/DDBJ databases">
        <title>Genome public.</title>
        <authorList>
            <person name="Liu C."/>
            <person name="Sun Q."/>
        </authorList>
    </citation>
    <scope>NUCLEOTIDE SEQUENCE [LARGE SCALE GENOMIC DNA]</scope>
    <source>
        <strain evidence="11 12">New-7</strain>
    </source>
</reference>
<organism evidence="11 12">
    <name type="scientific">Alistipes hominis</name>
    <dbReference type="NCBI Taxonomy" id="2763015"/>
    <lineage>
        <taxon>Bacteria</taxon>
        <taxon>Pseudomonadati</taxon>
        <taxon>Bacteroidota</taxon>
        <taxon>Bacteroidia</taxon>
        <taxon>Bacteroidales</taxon>
        <taxon>Rikenellaceae</taxon>
        <taxon>Alistipes</taxon>
    </lineage>
</organism>
<keyword evidence="5" id="KW-0326">Glycosidase</keyword>
<feature type="compositionally biased region" description="Low complexity" evidence="6">
    <location>
        <begin position="509"/>
        <end position="519"/>
    </location>
</feature>
<dbReference type="SUPFAM" id="SSF51445">
    <property type="entry name" value="(Trans)glycosidases"/>
    <property type="match status" value="1"/>
</dbReference>
<evidence type="ECO:0000256" key="3">
    <source>
        <dbReference type="ARBA" id="ARBA00012756"/>
    </source>
</evidence>
<gene>
    <name evidence="11" type="ORF">H8S08_08485</name>
</gene>
<evidence type="ECO:0000256" key="5">
    <source>
        <dbReference type="ARBA" id="ARBA00023295"/>
    </source>
</evidence>
<evidence type="ECO:0000259" key="10">
    <source>
        <dbReference type="Pfam" id="PF02837"/>
    </source>
</evidence>
<protein>
    <recommendedName>
        <fullName evidence="3">beta-galactosidase</fullName>
        <ecNumber evidence="3">3.2.1.23</ecNumber>
    </recommendedName>
</protein>
<dbReference type="Proteomes" id="UP000636891">
    <property type="component" value="Unassembled WGS sequence"/>
</dbReference>
<dbReference type="GO" id="GO:0016787">
    <property type="term" value="F:hydrolase activity"/>
    <property type="evidence" value="ECO:0007669"/>
    <property type="project" value="UniProtKB-KW"/>
</dbReference>
<evidence type="ECO:0000256" key="2">
    <source>
        <dbReference type="ARBA" id="ARBA00007401"/>
    </source>
</evidence>
<comment type="caution">
    <text evidence="11">The sequence shown here is derived from an EMBL/GenBank/DDBJ whole genome shotgun (WGS) entry which is preliminary data.</text>
</comment>
<dbReference type="PANTHER" id="PTHR46323">
    <property type="entry name" value="BETA-GALACTOSIDASE"/>
    <property type="match status" value="1"/>
</dbReference>
<dbReference type="InterPro" id="IPR006102">
    <property type="entry name" value="Ig-like_GH2"/>
</dbReference>
<evidence type="ECO:0000313" key="11">
    <source>
        <dbReference type="EMBL" id="MBC5617050.1"/>
    </source>
</evidence>
<dbReference type="InterPro" id="IPR036156">
    <property type="entry name" value="Beta-gal/glucu_dom_sf"/>
</dbReference>
<evidence type="ECO:0000256" key="4">
    <source>
        <dbReference type="ARBA" id="ARBA00022801"/>
    </source>
</evidence>
<feature type="region of interest" description="Disordered" evidence="6">
    <location>
        <begin position="509"/>
        <end position="530"/>
    </location>
</feature>